<dbReference type="Gene3D" id="1.10.3810.10">
    <property type="entry name" value="Biosynthetic peptidoglycan transglycosylase-like"/>
    <property type="match status" value="1"/>
</dbReference>
<evidence type="ECO:0000313" key="4">
    <source>
        <dbReference type="Proteomes" id="UP000525078"/>
    </source>
</evidence>
<dbReference type="InterPro" id="IPR001264">
    <property type="entry name" value="Glyco_trans_51"/>
</dbReference>
<dbReference type="EMBL" id="JAATIP010000050">
    <property type="protein sequence ID" value="KAF4384025.1"/>
    <property type="molecule type" value="Genomic_DNA"/>
</dbReference>
<dbReference type="GO" id="GO:0008955">
    <property type="term" value="F:peptidoglycan glycosyltransferase activity"/>
    <property type="evidence" value="ECO:0007669"/>
    <property type="project" value="TreeGrafter"/>
</dbReference>
<sequence length="241" mass="27857">MAVKFQRQHQFKILVLSLELLVKNTVLKNERTLSRKMVEVVLSLALERTISKQRILSCYIYWGHGIHGIESASRFYFGKHPSLLTLGESALLAGMIPAPELRSPFRDRSRGKIFQARVLKRMVNVAFLDVMTALTVLKQPLSYANELFILPSPSGEEMRGSRSLYQENTDSTLKSVWDWETESRIWEICEEMERWTMKFRVSMVMRSDSINGENDVHGDGDLSWCFVAIMIECLREMLNKC</sequence>
<proteinExistence type="predicted"/>
<dbReference type="SUPFAM" id="SSF53955">
    <property type="entry name" value="Lysozyme-like"/>
    <property type="match status" value="1"/>
</dbReference>
<dbReference type="PANTHER" id="PTHR32282:SF33">
    <property type="entry name" value="PEPTIDOGLYCAN GLYCOSYLTRANSFERASE"/>
    <property type="match status" value="1"/>
</dbReference>
<keyword evidence="1" id="KW-0808">Transferase</keyword>
<evidence type="ECO:0000256" key="1">
    <source>
        <dbReference type="ARBA" id="ARBA00022679"/>
    </source>
</evidence>
<dbReference type="Proteomes" id="UP000525078">
    <property type="component" value="Unassembled WGS sequence"/>
</dbReference>
<gene>
    <name evidence="3" type="ORF">F8388_018777</name>
</gene>
<organism evidence="3 4">
    <name type="scientific">Cannabis sativa</name>
    <name type="common">Hemp</name>
    <name type="synonym">Marijuana</name>
    <dbReference type="NCBI Taxonomy" id="3483"/>
    <lineage>
        <taxon>Eukaryota</taxon>
        <taxon>Viridiplantae</taxon>
        <taxon>Streptophyta</taxon>
        <taxon>Embryophyta</taxon>
        <taxon>Tracheophyta</taxon>
        <taxon>Spermatophyta</taxon>
        <taxon>Magnoliopsida</taxon>
        <taxon>eudicotyledons</taxon>
        <taxon>Gunneridae</taxon>
        <taxon>Pentapetalae</taxon>
        <taxon>rosids</taxon>
        <taxon>fabids</taxon>
        <taxon>Rosales</taxon>
        <taxon>Cannabaceae</taxon>
        <taxon>Cannabis</taxon>
    </lineage>
</organism>
<dbReference type="PANTHER" id="PTHR32282">
    <property type="entry name" value="BINDING PROTEIN TRANSPEPTIDASE, PUTATIVE-RELATED"/>
    <property type="match status" value="1"/>
</dbReference>
<dbReference type="InterPro" id="IPR050396">
    <property type="entry name" value="Glycosyltr_51/Transpeptidase"/>
</dbReference>
<name>A0A7J6GM78_CANSA</name>
<dbReference type="Pfam" id="PF00912">
    <property type="entry name" value="Transgly"/>
    <property type="match status" value="1"/>
</dbReference>
<feature type="domain" description="Glycosyl transferase family 51" evidence="2">
    <location>
        <begin position="21"/>
        <end position="122"/>
    </location>
</feature>
<evidence type="ECO:0000259" key="2">
    <source>
        <dbReference type="Pfam" id="PF00912"/>
    </source>
</evidence>
<dbReference type="InterPro" id="IPR023346">
    <property type="entry name" value="Lysozyme-like_dom_sf"/>
</dbReference>
<dbReference type="InterPro" id="IPR036950">
    <property type="entry name" value="PBP_transglycosylase"/>
</dbReference>
<reference evidence="3 4" key="1">
    <citation type="journal article" date="2020" name="bioRxiv">
        <title>Sequence and annotation of 42 cannabis genomes reveals extensive copy number variation in cannabinoid synthesis and pathogen resistance genes.</title>
        <authorList>
            <person name="Mckernan K.J."/>
            <person name="Helbert Y."/>
            <person name="Kane L.T."/>
            <person name="Ebling H."/>
            <person name="Zhang L."/>
            <person name="Liu B."/>
            <person name="Eaton Z."/>
            <person name="Mclaughlin S."/>
            <person name="Kingan S."/>
            <person name="Baybayan P."/>
            <person name="Concepcion G."/>
            <person name="Jordan M."/>
            <person name="Riva A."/>
            <person name="Barbazuk W."/>
            <person name="Harkins T."/>
        </authorList>
    </citation>
    <scope>NUCLEOTIDE SEQUENCE [LARGE SCALE GENOMIC DNA]</scope>
    <source>
        <strain evidence="4">cv. Jamaican Lion 4</strain>
        <tissue evidence="3">Leaf</tissue>
    </source>
</reference>
<evidence type="ECO:0000313" key="3">
    <source>
        <dbReference type="EMBL" id="KAF4384025.1"/>
    </source>
</evidence>
<comment type="caution">
    <text evidence="3">The sequence shown here is derived from an EMBL/GenBank/DDBJ whole genome shotgun (WGS) entry which is preliminary data.</text>
</comment>
<accession>A0A7J6GM78</accession>
<protein>
    <recommendedName>
        <fullName evidence="2">Glycosyl transferase family 51 domain-containing protein</fullName>
    </recommendedName>
</protein>
<dbReference type="AlphaFoldDB" id="A0A7J6GM78"/>